<keyword evidence="1" id="KW-0489">Methyltransferase</keyword>
<dbReference type="AlphaFoldDB" id="H8H2K7"/>
<dbReference type="Gene3D" id="3.40.50.150">
    <property type="entry name" value="Vaccinia Virus protein VP39"/>
    <property type="match status" value="1"/>
</dbReference>
<name>H8H2K7_DEIGI</name>
<keyword evidence="5" id="KW-0347">Helicase</keyword>
<dbReference type="Proteomes" id="UP000007575">
    <property type="component" value="Plasmid P2"/>
</dbReference>
<dbReference type="HOGENOM" id="CLU_339451_0_0_0"/>
<dbReference type="GO" id="GO:0016787">
    <property type="term" value="F:hydrolase activity"/>
    <property type="evidence" value="ECO:0007669"/>
    <property type="project" value="UniProtKB-KW"/>
</dbReference>
<dbReference type="GO" id="GO:0031297">
    <property type="term" value="P:replication fork processing"/>
    <property type="evidence" value="ECO:0007669"/>
    <property type="project" value="TreeGrafter"/>
</dbReference>
<dbReference type="OrthoDB" id="9800801at2"/>
<keyword evidence="3" id="KW-0378">Hydrolase</keyword>
<sequence>MPASSLQTSYNTFLEGKGVHAPAMGFAPSTLTPALKPFQQELVSFALERGRAAIFAERGLGKTIQQLSWADAVARETGRPALILTPLAVSAQTLKEAARFGISAAVTRGGHLPDAPVIITNYERLEHLDVSAFGGVALDESSVLKAFMGRTKRQLVERFRETPYRLALTATPSPNDIVELGNHAEFLGIMHPSQMLTRWFANDTTQSQTFRLKAHGEGEFFAWLAGWSRALRVPSDLGDYSDEGYLRAAPEYVVHTVQTDHSRAAEEEGALFRQVSASATSLHRELRGTLDERARRVAELVLAEAGEPWVVWAHTNAEADAIRRLVPEAREVRGNMTADEKEAGLTAFSDGSLRVLITKPSIAGWGMNWQHCRRQAFASLTYSFEELYQAVGRSDRYGQTGRVQAHLVTTDTHTSVMASIQRKQAEHTAMQDRLIRATQQAGGRVHHQLTLGEAHMQTVTGPGFTLHHGDTCEVTPSRPANVDGLQVFSPPFSNLYSYSPSLRDMGNTEDDREFFRHFGFLIPELRRTLIPGRLCAVHVKNLPIYKSKSGFSGVRDFRGDVIRAFTQTAPSEDGAIWAYHSEVCIWTDPVREMQRTKRQGLLYSQLQRDSSLTSVGMPEYLLLFRKWTPECDAPAPITHTPADLPLDLWQRYASPVWFDISRTDVLNARIASTDEDEKHLAPLQLEIVRRAVHLWSNPGDLVYTPFLGVGSEAYVAVQMGRRAEGVELKREYFDWAVRNVRQMAEQAASSLFPIAQVGD</sequence>
<geneLocation type="plasmid" evidence="5 6">
    <name>P2</name>
</geneLocation>
<keyword evidence="5" id="KW-0614">Plasmid</keyword>
<evidence type="ECO:0000313" key="6">
    <source>
        <dbReference type="Proteomes" id="UP000007575"/>
    </source>
</evidence>
<keyword evidence="5" id="KW-0067">ATP-binding</keyword>
<dbReference type="PROSITE" id="PS51192">
    <property type="entry name" value="HELICASE_ATP_BIND_1"/>
    <property type="match status" value="1"/>
</dbReference>
<dbReference type="PANTHER" id="PTHR45766">
    <property type="entry name" value="DNA ANNEALING HELICASE AND ENDONUCLEASE ZRANB3 FAMILY MEMBER"/>
    <property type="match status" value="1"/>
</dbReference>
<dbReference type="InterPro" id="IPR029063">
    <property type="entry name" value="SAM-dependent_MTases_sf"/>
</dbReference>
<accession>H8H2K7</accession>
<keyword evidence="5" id="KW-0547">Nucleotide-binding</keyword>
<gene>
    <name evidence="5" type="ordered locus">DGo_PB0485</name>
</gene>
<dbReference type="GO" id="GO:0032259">
    <property type="term" value="P:methylation"/>
    <property type="evidence" value="ECO:0007669"/>
    <property type="project" value="UniProtKB-KW"/>
</dbReference>
<dbReference type="PATRIC" id="fig|745776.4.peg.3773"/>
<organism evidence="5 6">
    <name type="scientific">Deinococcus gobiensis (strain DSM 21396 / JCM 16679 / CGMCC 1.7299 / I-0)</name>
    <dbReference type="NCBI Taxonomy" id="745776"/>
    <lineage>
        <taxon>Bacteria</taxon>
        <taxon>Thermotogati</taxon>
        <taxon>Deinococcota</taxon>
        <taxon>Deinococci</taxon>
        <taxon>Deinococcales</taxon>
        <taxon>Deinococcaceae</taxon>
        <taxon>Deinococcus</taxon>
    </lineage>
</organism>
<dbReference type="EMBL" id="CP002193">
    <property type="protein sequence ID" value="AFD27754.1"/>
    <property type="molecule type" value="Genomic_DNA"/>
</dbReference>
<evidence type="ECO:0000256" key="2">
    <source>
        <dbReference type="ARBA" id="ARBA00022679"/>
    </source>
</evidence>
<evidence type="ECO:0000259" key="4">
    <source>
        <dbReference type="PROSITE" id="PS51192"/>
    </source>
</evidence>
<dbReference type="SUPFAM" id="SSF53335">
    <property type="entry name" value="S-adenosyl-L-methionine-dependent methyltransferases"/>
    <property type="match status" value="1"/>
</dbReference>
<dbReference type="Pfam" id="PF00271">
    <property type="entry name" value="Helicase_C"/>
    <property type="match status" value="1"/>
</dbReference>
<dbReference type="InterPro" id="IPR001650">
    <property type="entry name" value="Helicase_C-like"/>
</dbReference>
<dbReference type="InterPro" id="IPR001091">
    <property type="entry name" value="RM_Methyltransferase"/>
</dbReference>
<keyword evidence="6" id="KW-1185">Reference proteome</keyword>
<dbReference type="KEGG" id="dgo:DGo_PB0485"/>
<dbReference type="Gene3D" id="3.40.50.300">
    <property type="entry name" value="P-loop containing nucleotide triphosphate hydrolases"/>
    <property type="match status" value="2"/>
</dbReference>
<protein>
    <submittedName>
        <fullName evidence="5">Helicase domain protein</fullName>
    </submittedName>
</protein>
<dbReference type="PRINTS" id="PR00508">
    <property type="entry name" value="S21N4MTFRASE"/>
</dbReference>
<dbReference type="GO" id="GO:0008170">
    <property type="term" value="F:N-methyltransferase activity"/>
    <property type="evidence" value="ECO:0007669"/>
    <property type="project" value="InterPro"/>
</dbReference>
<reference evidence="5 6" key="1">
    <citation type="journal article" date="2012" name="PLoS ONE">
        <title>Genome sequence and transcriptome analysis of the radioresistant bacterium Deinococcus gobiensis: insights into the extreme environmental adaptations.</title>
        <authorList>
            <person name="Yuan M."/>
            <person name="Chen M."/>
            <person name="Zhang W."/>
            <person name="Lu W."/>
            <person name="Wang J."/>
            <person name="Yang M."/>
            <person name="Zhao P."/>
            <person name="Tang R."/>
            <person name="Li X."/>
            <person name="Hao Y."/>
            <person name="Zhou Z."/>
            <person name="Zhan Y."/>
            <person name="Yu H."/>
            <person name="Teng C."/>
            <person name="Yan Y."/>
            <person name="Ping S."/>
            <person name="Wang Y."/>
            <person name="Lin M."/>
        </authorList>
    </citation>
    <scope>NUCLEOTIDE SEQUENCE [LARGE SCALE GENOMIC DNA]</scope>
    <source>
        <strain evidence="6">DSM 21396 / JCM 16679 / CGMCC 1.7299 / I-0</strain>
        <plasmid evidence="5">P2</plasmid>
    </source>
</reference>
<keyword evidence="2" id="KW-0808">Transferase</keyword>
<evidence type="ECO:0000313" key="5">
    <source>
        <dbReference type="EMBL" id="AFD27754.1"/>
    </source>
</evidence>
<dbReference type="REBASE" id="45840">
    <property type="entry name" value="M.DgoI0ORF485P"/>
</dbReference>
<dbReference type="RefSeq" id="WP_014686846.1">
    <property type="nucleotide sequence ID" value="NC_017791.1"/>
</dbReference>
<dbReference type="GO" id="GO:0003677">
    <property type="term" value="F:DNA binding"/>
    <property type="evidence" value="ECO:0007669"/>
    <property type="project" value="InterPro"/>
</dbReference>
<dbReference type="InterPro" id="IPR027417">
    <property type="entry name" value="P-loop_NTPase"/>
</dbReference>
<evidence type="ECO:0000256" key="3">
    <source>
        <dbReference type="ARBA" id="ARBA00022801"/>
    </source>
</evidence>
<feature type="domain" description="Helicase ATP-binding" evidence="4">
    <location>
        <begin position="43"/>
        <end position="190"/>
    </location>
</feature>
<dbReference type="GO" id="GO:0006281">
    <property type="term" value="P:DNA repair"/>
    <property type="evidence" value="ECO:0007669"/>
    <property type="project" value="TreeGrafter"/>
</dbReference>
<dbReference type="InterPro" id="IPR002941">
    <property type="entry name" value="DNA_methylase_N4/N6"/>
</dbReference>
<dbReference type="Pfam" id="PF01555">
    <property type="entry name" value="N6_N4_Mtase"/>
    <property type="match status" value="1"/>
</dbReference>
<dbReference type="GO" id="GO:0004386">
    <property type="term" value="F:helicase activity"/>
    <property type="evidence" value="ECO:0007669"/>
    <property type="project" value="UniProtKB-KW"/>
</dbReference>
<dbReference type="SMART" id="SM00487">
    <property type="entry name" value="DEXDc"/>
    <property type="match status" value="1"/>
</dbReference>
<dbReference type="PANTHER" id="PTHR45766:SF6">
    <property type="entry name" value="SWI_SNF-RELATED MATRIX-ASSOCIATED ACTIN-DEPENDENT REGULATOR OF CHROMATIN SUBFAMILY A-LIKE PROTEIN 1"/>
    <property type="match status" value="1"/>
</dbReference>
<evidence type="ECO:0000256" key="1">
    <source>
        <dbReference type="ARBA" id="ARBA00022603"/>
    </source>
</evidence>
<dbReference type="SUPFAM" id="SSF52540">
    <property type="entry name" value="P-loop containing nucleoside triphosphate hydrolases"/>
    <property type="match status" value="1"/>
</dbReference>
<dbReference type="InterPro" id="IPR014001">
    <property type="entry name" value="Helicase_ATP-bd"/>
</dbReference>
<proteinExistence type="predicted"/>